<gene>
    <name evidence="1" type="ORF">UFOPK3564_03858</name>
</gene>
<dbReference type="EMBL" id="CAFBMK010000428">
    <property type="protein sequence ID" value="CAB4957593.1"/>
    <property type="molecule type" value="Genomic_DNA"/>
</dbReference>
<sequence>MQRYDALPQDRIPTAGFRARRWNRFERDLRAWMASPEGRFAEWRAKALVGVSSDED</sequence>
<accession>A0A6J7KRT0</accession>
<evidence type="ECO:0000313" key="1">
    <source>
        <dbReference type="EMBL" id="CAB4957593.1"/>
    </source>
</evidence>
<organism evidence="1">
    <name type="scientific">freshwater metagenome</name>
    <dbReference type="NCBI Taxonomy" id="449393"/>
    <lineage>
        <taxon>unclassified sequences</taxon>
        <taxon>metagenomes</taxon>
        <taxon>ecological metagenomes</taxon>
    </lineage>
</organism>
<name>A0A6J7KRT0_9ZZZZ</name>
<dbReference type="AlphaFoldDB" id="A0A6J7KRT0"/>
<proteinExistence type="predicted"/>
<reference evidence="1" key="1">
    <citation type="submission" date="2020-05" db="EMBL/GenBank/DDBJ databases">
        <authorList>
            <person name="Chiriac C."/>
            <person name="Salcher M."/>
            <person name="Ghai R."/>
            <person name="Kavagutti S V."/>
        </authorList>
    </citation>
    <scope>NUCLEOTIDE SEQUENCE</scope>
</reference>
<protein>
    <submittedName>
        <fullName evidence="1">Unannotated protein</fullName>
    </submittedName>
</protein>